<evidence type="ECO:0000259" key="5">
    <source>
        <dbReference type="PROSITE" id="PS50931"/>
    </source>
</evidence>
<accession>A0A7X0UAN2</accession>
<dbReference type="InterPro" id="IPR000847">
    <property type="entry name" value="LysR_HTH_N"/>
</dbReference>
<comment type="caution">
    <text evidence="6">The sequence shown here is derived from an EMBL/GenBank/DDBJ whole genome shotgun (WGS) entry which is preliminary data.</text>
</comment>
<dbReference type="PROSITE" id="PS50931">
    <property type="entry name" value="HTH_LYSR"/>
    <property type="match status" value="1"/>
</dbReference>
<keyword evidence="4" id="KW-0804">Transcription</keyword>
<dbReference type="EMBL" id="JACHLK010000006">
    <property type="protein sequence ID" value="MBB6560760.1"/>
    <property type="molecule type" value="Genomic_DNA"/>
</dbReference>
<gene>
    <name evidence="6" type="ORF">HNP48_003436</name>
</gene>
<dbReference type="AlphaFoldDB" id="A0A7X0UAN2"/>
<keyword evidence="7" id="KW-1185">Reference proteome</keyword>
<evidence type="ECO:0000256" key="1">
    <source>
        <dbReference type="ARBA" id="ARBA00009437"/>
    </source>
</evidence>
<dbReference type="SUPFAM" id="SSF46785">
    <property type="entry name" value="Winged helix' DNA-binding domain"/>
    <property type="match status" value="1"/>
</dbReference>
<dbReference type="PANTHER" id="PTHR30419:SF8">
    <property type="entry name" value="NITROGEN ASSIMILATION TRANSCRIPTIONAL ACTIVATOR-RELATED"/>
    <property type="match status" value="1"/>
</dbReference>
<dbReference type="Pfam" id="PF00126">
    <property type="entry name" value="HTH_1"/>
    <property type="match status" value="1"/>
</dbReference>
<dbReference type="Pfam" id="PF03466">
    <property type="entry name" value="LysR_substrate"/>
    <property type="match status" value="1"/>
</dbReference>
<keyword evidence="3 6" id="KW-0238">DNA-binding</keyword>
<dbReference type="InterPro" id="IPR050950">
    <property type="entry name" value="HTH-type_LysR_regulators"/>
</dbReference>
<dbReference type="SUPFAM" id="SSF53850">
    <property type="entry name" value="Periplasmic binding protein-like II"/>
    <property type="match status" value="1"/>
</dbReference>
<dbReference type="Gene3D" id="1.10.10.10">
    <property type="entry name" value="Winged helix-like DNA-binding domain superfamily/Winged helix DNA-binding domain"/>
    <property type="match status" value="1"/>
</dbReference>
<evidence type="ECO:0000256" key="2">
    <source>
        <dbReference type="ARBA" id="ARBA00023015"/>
    </source>
</evidence>
<sequence>MDLLDNPSNLSLRQLRAFWLVAHEGTMTRAAARMHLTISALSMLVRTLEEELGVRLFERTTRRIELTEAGRQFLPTVRDVFFALDSGLQTLQESKRRKSERLSLVTSPLLAASLVPEVIARFREQFPNVTVTLVDAPVDQVVAHVREGKSDFGICTADLASTDLVSQVLYKDTLVLACSPDHPLAERREASWGDLTDQSLILLTSNTGLRRLADQTLGQLTLRLKPAFEVANIQTAVGLVAAGLGISVLPAYSLSRVDGQRVVSVPLTDPVVTREIVALCTRARPFSMAAEAFLKLFTKYADQSTI</sequence>
<dbReference type="InterPro" id="IPR036390">
    <property type="entry name" value="WH_DNA-bd_sf"/>
</dbReference>
<feature type="domain" description="HTH lysR-type" evidence="5">
    <location>
        <begin position="10"/>
        <end position="67"/>
    </location>
</feature>
<dbReference type="InterPro" id="IPR036388">
    <property type="entry name" value="WH-like_DNA-bd_sf"/>
</dbReference>
<evidence type="ECO:0000313" key="6">
    <source>
        <dbReference type="EMBL" id="MBB6560760.1"/>
    </source>
</evidence>
<proteinExistence type="inferred from homology"/>
<dbReference type="PANTHER" id="PTHR30419">
    <property type="entry name" value="HTH-TYPE TRANSCRIPTIONAL REGULATOR YBHD"/>
    <property type="match status" value="1"/>
</dbReference>
<dbReference type="PRINTS" id="PR00039">
    <property type="entry name" value="HTHLYSR"/>
</dbReference>
<reference evidence="6 7" key="1">
    <citation type="submission" date="2020-08" db="EMBL/GenBank/DDBJ databases">
        <title>Functional genomics of gut bacteria from endangered species of beetles.</title>
        <authorList>
            <person name="Carlos-Shanley C."/>
        </authorList>
    </citation>
    <scope>NUCLEOTIDE SEQUENCE [LARGE SCALE GENOMIC DNA]</scope>
    <source>
        <strain evidence="6 7">S00198</strain>
    </source>
</reference>
<dbReference type="FunFam" id="1.10.10.10:FF:000001">
    <property type="entry name" value="LysR family transcriptional regulator"/>
    <property type="match status" value="1"/>
</dbReference>
<organism evidence="6 7">
    <name type="scientific">Acidovorax soli</name>
    <dbReference type="NCBI Taxonomy" id="592050"/>
    <lineage>
        <taxon>Bacteria</taxon>
        <taxon>Pseudomonadati</taxon>
        <taxon>Pseudomonadota</taxon>
        <taxon>Betaproteobacteria</taxon>
        <taxon>Burkholderiales</taxon>
        <taxon>Comamonadaceae</taxon>
        <taxon>Acidovorax</taxon>
    </lineage>
</organism>
<dbReference type="RefSeq" id="WP_184859109.1">
    <property type="nucleotide sequence ID" value="NZ_JACHLK010000006.1"/>
</dbReference>
<evidence type="ECO:0000313" key="7">
    <source>
        <dbReference type="Proteomes" id="UP000575083"/>
    </source>
</evidence>
<evidence type="ECO:0000256" key="4">
    <source>
        <dbReference type="ARBA" id="ARBA00023163"/>
    </source>
</evidence>
<name>A0A7X0UAN2_9BURK</name>
<dbReference type="Proteomes" id="UP000575083">
    <property type="component" value="Unassembled WGS sequence"/>
</dbReference>
<dbReference type="InterPro" id="IPR005119">
    <property type="entry name" value="LysR_subst-bd"/>
</dbReference>
<protein>
    <submittedName>
        <fullName evidence="6">DNA-binding transcriptional LysR family regulator</fullName>
    </submittedName>
</protein>
<dbReference type="GO" id="GO:0003677">
    <property type="term" value="F:DNA binding"/>
    <property type="evidence" value="ECO:0007669"/>
    <property type="project" value="UniProtKB-KW"/>
</dbReference>
<dbReference type="CDD" id="cd08440">
    <property type="entry name" value="PBP2_LTTR_like_4"/>
    <property type="match status" value="1"/>
</dbReference>
<evidence type="ECO:0000256" key="3">
    <source>
        <dbReference type="ARBA" id="ARBA00023125"/>
    </source>
</evidence>
<dbReference type="GO" id="GO:0003700">
    <property type="term" value="F:DNA-binding transcription factor activity"/>
    <property type="evidence" value="ECO:0007669"/>
    <property type="project" value="InterPro"/>
</dbReference>
<comment type="similarity">
    <text evidence="1">Belongs to the LysR transcriptional regulatory family.</text>
</comment>
<keyword evidence="2" id="KW-0805">Transcription regulation</keyword>
<dbReference type="Gene3D" id="3.40.190.290">
    <property type="match status" value="1"/>
</dbReference>
<dbReference type="GO" id="GO:0005829">
    <property type="term" value="C:cytosol"/>
    <property type="evidence" value="ECO:0007669"/>
    <property type="project" value="TreeGrafter"/>
</dbReference>